<gene>
    <name evidence="2" type="ORF">GA0070607_5167</name>
</gene>
<name>A0A1C4XFY8_9ACTN</name>
<feature type="transmembrane region" description="Helical" evidence="1">
    <location>
        <begin position="307"/>
        <end position="325"/>
    </location>
</feature>
<sequence>MTSGAGRLRRRPEKPKVTGLELLFDVVFVLALAQLSTLLEEDTSWTGAVQTLILLLPLSVVWAVTAEECDKYDPQQLPIQLLVLGALLGTLVMAAAAPEAFGERGLYFAGAYLAIQLGASGILVHLLRGGEMQRSEAREAFWFGVSAVPWIVGAIMHGWARAVLWALALAVEYLAAVLRLPTPGLGRGRATEFGYSGEHLADRCRQFFTIALGELILVTGLTLDQSGFRVATFAAVLAAFATTVLLWRVYFYSAGEQQSKALAEASGPVHGRPVVFAHPILVAAVIAISISYKFVISHPLGRTPPAWVALIVGGPALFLAGRGFLEYAVFRRVSWDRPIAILVLVVISPAMILVPPVGAASAAALVLAGVALVDTARGPRRGQPAGAG</sequence>
<reference evidence="3" key="1">
    <citation type="submission" date="2016-06" db="EMBL/GenBank/DDBJ databases">
        <authorList>
            <person name="Varghese N."/>
            <person name="Submissions Spin"/>
        </authorList>
    </citation>
    <scope>NUCLEOTIDE SEQUENCE [LARGE SCALE GENOMIC DNA]</scope>
    <source>
        <strain evidence="3">DSM 44875</strain>
    </source>
</reference>
<accession>A0A1C4XFY8</accession>
<dbReference type="PANTHER" id="PTHR36840:SF1">
    <property type="entry name" value="BLL5714 PROTEIN"/>
    <property type="match status" value="1"/>
</dbReference>
<organism evidence="2 3">
    <name type="scientific">Micromonospora coriariae</name>
    <dbReference type="NCBI Taxonomy" id="285665"/>
    <lineage>
        <taxon>Bacteria</taxon>
        <taxon>Bacillati</taxon>
        <taxon>Actinomycetota</taxon>
        <taxon>Actinomycetes</taxon>
        <taxon>Micromonosporales</taxon>
        <taxon>Micromonosporaceae</taxon>
        <taxon>Micromonospora</taxon>
    </lineage>
</organism>
<keyword evidence="1" id="KW-0472">Membrane</keyword>
<evidence type="ECO:0000313" key="2">
    <source>
        <dbReference type="EMBL" id="SCF07091.1"/>
    </source>
</evidence>
<feature type="transmembrane region" description="Helical" evidence="1">
    <location>
        <begin position="45"/>
        <end position="65"/>
    </location>
</feature>
<feature type="transmembrane region" description="Helical" evidence="1">
    <location>
        <begin position="230"/>
        <end position="250"/>
    </location>
</feature>
<dbReference type="InterPro" id="IPR010640">
    <property type="entry name" value="Low_temperature_requirement_A"/>
</dbReference>
<keyword evidence="1" id="KW-0812">Transmembrane</keyword>
<feature type="transmembrane region" description="Helical" evidence="1">
    <location>
        <begin position="139"/>
        <end position="156"/>
    </location>
</feature>
<feature type="transmembrane region" description="Helical" evidence="1">
    <location>
        <begin position="77"/>
        <end position="97"/>
    </location>
</feature>
<dbReference type="AlphaFoldDB" id="A0A1C4XFY8"/>
<dbReference type="EMBL" id="LT607412">
    <property type="protein sequence ID" value="SCF07091.1"/>
    <property type="molecule type" value="Genomic_DNA"/>
</dbReference>
<protein>
    <submittedName>
        <fullName evidence="2">Low temperature requirement protein LtrA</fullName>
    </submittedName>
</protein>
<feature type="transmembrane region" description="Helical" evidence="1">
    <location>
        <begin position="20"/>
        <end position="39"/>
    </location>
</feature>
<evidence type="ECO:0000313" key="3">
    <source>
        <dbReference type="Proteomes" id="UP000198243"/>
    </source>
</evidence>
<dbReference type="Proteomes" id="UP000198243">
    <property type="component" value="Chromosome I"/>
</dbReference>
<feature type="transmembrane region" description="Helical" evidence="1">
    <location>
        <begin position="340"/>
        <end position="373"/>
    </location>
</feature>
<keyword evidence="1" id="KW-1133">Transmembrane helix</keyword>
<proteinExistence type="predicted"/>
<dbReference type="Pfam" id="PF06772">
    <property type="entry name" value="LtrA"/>
    <property type="match status" value="1"/>
</dbReference>
<feature type="transmembrane region" description="Helical" evidence="1">
    <location>
        <begin position="276"/>
        <end position="295"/>
    </location>
</feature>
<dbReference type="PANTHER" id="PTHR36840">
    <property type="entry name" value="BLL5714 PROTEIN"/>
    <property type="match status" value="1"/>
</dbReference>
<keyword evidence="3" id="KW-1185">Reference proteome</keyword>
<feature type="transmembrane region" description="Helical" evidence="1">
    <location>
        <begin position="109"/>
        <end position="127"/>
    </location>
</feature>
<evidence type="ECO:0000256" key="1">
    <source>
        <dbReference type="SAM" id="Phobius"/>
    </source>
</evidence>